<comment type="similarity">
    <text evidence="1 6">Belongs to the glycosyl hydrolase 2 family.</text>
</comment>
<evidence type="ECO:0000313" key="11">
    <source>
        <dbReference type="Proteomes" id="UP000196365"/>
    </source>
</evidence>
<dbReference type="InterPro" id="IPR023232">
    <property type="entry name" value="Glyco_hydro_2_AS"/>
</dbReference>
<feature type="domain" description="Glycoside hydrolase family 2 immunoglobulin-like beta-sandwich" evidence="7">
    <location>
        <begin position="183"/>
        <end position="274"/>
    </location>
</feature>
<dbReference type="EMBL" id="FUWV01000014">
    <property type="protein sequence ID" value="SJZ85984.1"/>
    <property type="molecule type" value="Genomic_DNA"/>
</dbReference>
<dbReference type="PANTHER" id="PTHR10066">
    <property type="entry name" value="BETA-GLUCURONIDASE"/>
    <property type="match status" value="1"/>
</dbReference>
<feature type="domain" description="Glycosyl hydrolases family 2 sugar binding" evidence="9">
    <location>
        <begin position="13"/>
        <end position="180"/>
    </location>
</feature>
<evidence type="ECO:0000259" key="9">
    <source>
        <dbReference type="Pfam" id="PF02837"/>
    </source>
</evidence>
<evidence type="ECO:0000259" key="8">
    <source>
        <dbReference type="Pfam" id="PF02836"/>
    </source>
</evidence>
<dbReference type="Proteomes" id="UP000196365">
    <property type="component" value="Unassembled WGS sequence"/>
</dbReference>
<evidence type="ECO:0000256" key="5">
    <source>
        <dbReference type="ARBA" id="ARBA00023295"/>
    </source>
</evidence>
<dbReference type="Gene3D" id="3.20.20.80">
    <property type="entry name" value="Glycosidases"/>
    <property type="match status" value="1"/>
</dbReference>
<dbReference type="InterPro" id="IPR023230">
    <property type="entry name" value="Glyco_hydro_2_CS"/>
</dbReference>
<dbReference type="InterPro" id="IPR006103">
    <property type="entry name" value="Glyco_hydro_2_cat"/>
</dbReference>
<name>A0A1T4P3A1_9FIRM</name>
<dbReference type="Gene3D" id="2.60.40.10">
    <property type="entry name" value="Immunoglobulins"/>
    <property type="match status" value="1"/>
</dbReference>
<evidence type="ECO:0000259" key="7">
    <source>
        <dbReference type="Pfam" id="PF00703"/>
    </source>
</evidence>
<dbReference type="Gene3D" id="2.60.120.260">
    <property type="entry name" value="Galactose-binding domain-like"/>
    <property type="match status" value="1"/>
</dbReference>
<dbReference type="FunFam" id="3.20.20.80:FF:000080">
    <property type="entry name" value="Beta-glucuronidase UidA"/>
    <property type="match status" value="1"/>
</dbReference>
<dbReference type="GO" id="GO:0019391">
    <property type="term" value="P:glucuronoside catabolic process"/>
    <property type="evidence" value="ECO:0007669"/>
    <property type="project" value="TreeGrafter"/>
</dbReference>
<keyword evidence="11" id="KW-1185">Reference proteome</keyword>
<dbReference type="OrthoDB" id="9762066at2"/>
<keyword evidence="5 6" id="KW-0326">Glycosidase</keyword>
<accession>A0A1T4P3A1</accession>
<dbReference type="InterPro" id="IPR006104">
    <property type="entry name" value="Glyco_hydro_2_N"/>
</dbReference>
<dbReference type="SUPFAM" id="SSF49303">
    <property type="entry name" value="beta-Galactosidase/glucuronidase domain"/>
    <property type="match status" value="1"/>
</dbReference>
<dbReference type="RefSeq" id="WP_087679267.1">
    <property type="nucleotide sequence ID" value="NZ_FUWV01000014.1"/>
</dbReference>
<feature type="domain" description="Glycoside hydrolase family 2 catalytic" evidence="8">
    <location>
        <begin position="276"/>
        <end position="591"/>
    </location>
</feature>
<dbReference type="InterPro" id="IPR006101">
    <property type="entry name" value="Glyco_hydro_2"/>
</dbReference>
<sequence>MLYPIMTESRNLTDLSGVWKFYLDDETKKVDVTKPLETNEIMAVPGSFNDQAVFSKIRNHAGTVWYERNFSIHKKLLDQRIVLRFGSVTHKAVVYINGKYVAEHQGGFTPFEVEINDFIISEKNRITVAVNNILDHTTLPVGNYIERKNEEGKIIRKVDENFDFFNYAGIHRPVKIYTTPKEYIKDIIITYDVEGNRARIYTDVKTIGDFDQVKVTILDKEWKEVSYSVGEKTENVVENLKFWQPMNAYLYTARVETYKDGELVDIYEEPFGIRTIEVKKGKFLINGKPFYFKGFGKHEDTYINGRGLNEAANVLDLNLFKWIGANSFRTSHYPYSEEMMRLADQQGIVVIDEVPAVGLYEGFGFNFNIEEEKANTWDRMGTKEAHEQVIKELIDRDKNYACVVMWSIANEPASHEKGAYEYFKPLVKLVKDLDPQKRPTTIVNIMMATPDKDLVYNLIDVISLNRYYGWYVQTGDLKAAEEALRKELKEWEKICPNKPIVFTELGADTISGFHAIDDIPFTEEYQVRYYQTNHKVFDEFKNVVGEQVWNFADFETKVGIQRVQGNKKGIFNRAREPKMISHVMRKRWINIPNFDYKK</sequence>
<dbReference type="InterPro" id="IPR036156">
    <property type="entry name" value="Beta-gal/glucu_dom_sf"/>
</dbReference>
<dbReference type="PROSITE" id="PS00608">
    <property type="entry name" value="GLYCOSYL_HYDROL_F2_2"/>
    <property type="match status" value="1"/>
</dbReference>
<dbReference type="InterPro" id="IPR006102">
    <property type="entry name" value="Ig-like_GH2"/>
</dbReference>
<dbReference type="PRINTS" id="PR00132">
    <property type="entry name" value="GLHYDRLASE2"/>
</dbReference>
<dbReference type="PROSITE" id="PS00719">
    <property type="entry name" value="GLYCOSYL_HYDROL_F2_1"/>
    <property type="match status" value="1"/>
</dbReference>
<organism evidence="10 11">
    <name type="scientific">Garciella nitratireducens DSM 15102</name>
    <dbReference type="NCBI Taxonomy" id="1121911"/>
    <lineage>
        <taxon>Bacteria</taxon>
        <taxon>Bacillati</taxon>
        <taxon>Bacillota</taxon>
        <taxon>Clostridia</taxon>
        <taxon>Eubacteriales</taxon>
        <taxon>Eubacteriaceae</taxon>
        <taxon>Garciella</taxon>
    </lineage>
</organism>
<dbReference type="AlphaFoldDB" id="A0A1T4P3A1"/>
<dbReference type="GO" id="GO:0004566">
    <property type="term" value="F:beta-glucuronidase activity"/>
    <property type="evidence" value="ECO:0007669"/>
    <property type="project" value="UniProtKB-EC"/>
</dbReference>
<dbReference type="SUPFAM" id="SSF51445">
    <property type="entry name" value="(Trans)glycosidases"/>
    <property type="match status" value="1"/>
</dbReference>
<protein>
    <recommendedName>
        <fullName evidence="3">Beta-glucuronidase</fullName>
        <ecNumber evidence="2">3.2.1.31</ecNumber>
    </recommendedName>
</protein>
<dbReference type="NCBIfam" id="NF007538">
    <property type="entry name" value="PRK10150.1"/>
    <property type="match status" value="1"/>
</dbReference>
<evidence type="ECO:0000256" key="3">
    <source>
        <dbReference type="ARBA" id="ARBA00016205"/>
    </source>
</evidence>
<dbReference type="InterPro" id="IPR017853">
    <property type="entry name" value="GH"/>
</dbReference>
<evidence type="ECO:0000256" key="1">
    <source>
        <dbReference type="ARBA" id="ARBA00007401"/>
    </source>
</evidence>
<proteinExistence type="inferred from homology"/>
<dbReference type="EC" id="3.2.1.31" evidence="2"/>
<evidence type="ECO:0000256" key="2">
    <source>
        <dbReference type="ARBA" id="ARBA00012761"/>
    </source>
</evidence>
<dbReference type="InterPro" id="IPR008979">
    <property type="entry name" value="Galactose-bd-like_sf"/>
</dbReference>
<reference evidence="10 11" key="1">
    <citation type="submission" date="2017-02" db="EMBL/GenBank/DDBJ databases">
        <authorList>
            <person name="Peterson S.W."/>
        </authorList>
    </citation>
    <scope>NUCLEOTIDE SEQUENCE [LARGE SCALE GENOMIC DNA]</scope>
    <source>
        <strain evidence="10 11">DSM 15102</strain>
    </source>
</reference>
<evidence type="ECO:0000313" key="10">
    <source>
        <dbReference type="EMBL" id="SJZ85984.1"/>
    </source>
</evidence>
<gene>
    <name evidence="10" type="ORF">SAMN02745973_01910</name>
</gene>
<dbReference type="GO" id="GO:0030246">
    <property type="term" value="F:carbohydrate binding"/>
    <property type="evidence" value="ECO:0007669"/>
    <property type="project" value="TreeGrafter"/>
</dbReference>
<dbReference type="SUPFAM" id="SSF49785">
    <property type="entry name" value="Galactose-binding domain-like"/>
    <property type="match status" value="1"/>
</dbReference>
<dbReference type="InterPro" id="IPR013783">
    <property type="entry name" value="Ig-like_fold"/>
</dbReference>
<dbReference type="Pfam" id="PF02837">
    <property type="entry name" value="Glyco_hydro_2_N"/>
    <property type="match status" value="1"/>
</dbReference>
<dbReference type="Pfam" id="PF00703">
    <property type="entry name" value="Glyco_hydro_2"/>
    <property type="match status" value="1"/>
</dbReference>
<evidence type="ECO:0000256" key="4">
    <source>
        <dbReference type="ARBA" id="ARBA00022801"/>
    </source>
</evidence>
<keyword evidence="4 6" id="KW-0378">Hydrolase</keyword>
<evidence type="ECO:0000256" key="6">
    <source>
        <dbReference type="RuleBase" id="RU361154"/>
    </source>
</evidence>
<dbReference type="GO" id="GO:0005975">
    <property type="term" value="P:carbohydrate metabolic process"/>
    <property type="evidence" value="ECO:0007669"/>
    <property type="project" value="InterPro"/>
</dbReference>
<dbReference type="PANTHER" id="PTHR10066:SF67">
    <property type="entry name" value="BETA-GLUCURONIDASE"/>
    <property type="match status" value="1"/>
</dbReference>
<dbReference type="Pfam" id="PF02836">
    <property type="entry name" value="Glyco_hydro_2_C"/>
    <property type="match status" value="1"/>
</dbReference>